<dbReference type="HOGENOM" id="CLU_1330030_0_0_9"/>
<feature type="transmembrane region" description="Helical" evidence="1">
    <location>
        <begin position="29"/>
        <end position="45"/>
    </location>
</feature>
<organism evidence="2 3">
    <name type="scientific">[Clostridium] methylpentosum DSM 5476</name>
    <dbReference type="NCBI Taxonomy" id="537013"/>
    <lineage>
        <taxon>Bacteria</taxon>
        <taxon>Bacillati</taxon>
        <taxon>Bacillota</taxon>
        <taxon>Clostridia</taxon>
        <taxon>Eubacteriales</taxon>
        <taxon>Oscillospiraceae</taxon>
        <taxon>Oscillospiraceae incertae sedis</taxon>
    </lineage>
</organism>
<keyword evidence="1" id="KW-1133">Transmembrane helix</keyword>
<name>C0EGW6_9FIRM</name>
<dbReference type="eggNOG" id="COG4915">
    <property type="taxonomic scope" value="Bacteria"/>
</dbReference>
<sequence>MRNFRPLLSLFLAVECFIVLRIFIHSTLLVLPISIVLFLVFLILTQRRSLPGGTKLKKIDMSQVDDKGEALKMLRENGEKMRKIKMSIPKIHDTAVRSKVDEIYRLGERIFSILEQNPAQISTVRRFFTYYLDTAIKFIDQYLYFKKTSKDVRSVSLQETTAKIVSSLDLIIESFQTQIDKLVQNDVMNIEADISVLETMIESEKY</sequence>
<keyword evidence="1" id="KW-0472">Membrane</keyword>
<reference evidence="2 3" key="1">
    <citation type="submission" date="2009-01" db="EMBL/GenBank/DDBJ databases">
        <authorList>
            <person name="Fulton L."/>
            <person name="Clifton S."/>
            <person name="Fulton B."/>
            <person name="Xu J."/>
            <person name="Minx P."/>
            <person name="Pepin K.H."/>
            <person name="Johnson M."/>
            <person name="Bhonagiri V."/>
            <person name="Nash W.E."/>
            <person name="Mardis E.R."/>
            <person name="Wilson R.K."/>
        </authorList>
    </citation>
    <scope>NUCLEOTIDE SEQUENCE [LARGE SCALE GENOMIC DNA]</scope>
    <source>
        <strain evidence="2 3">DSM 5476</strain>
    </source>
</reference>
<comment type="caution">
    <text evidence="2">The sequence shown here is derived from an EMBL/GenBank/DDBJ whole genome shotgun (WGS) entry which is preliminary data.</text>
</comment>
<feature type="transmembrane region" description="Helical" evidence="1">
    <location>
        <begin position="7"/>
        <end position="23"/>
    </location>
</feature>
<evidence type="ECO:0008006" key="4">
    <source>
        <dbReference type="Google" id="ProtNLM"/>
    </source>
</evidence>
<dbReference type="Proteomes" id="UP000003340">
    <property type="component" value="Unassembled WGS sequence"/>
</dbReference>
<reference evidence="2 3" key="2">
    <citation type="submission" date="2009-02" db="EMBL/GenBank/DDBJ databases">
        <title>Draft genome sequence of Clostridium methylpentosum (DSM 5476).</title>
        <authorList>
            <person name="Sudarsanam P."/>
            <person name="Ley R."/>
            <person name="Guruge J."/>
            <person name="Turnbaugh P.J."/>
            <person name="Mahowald M."/>
            <person name="Liep D."/>
            <person name="Gordon J."/>
        </authorList>
    </citation>
    <scope>NUCLEOTIDE SEQUENCE [LARGE SCALE GENOMIC DNA]</scope>
    <source>
        <strain evidence="2 3">DSM 5476</strain>
    </source>
</reference>
<evidence type="ECO:0000313" key="3">
    <source>
        <dbReference type="Proteomes" id="UP000003340"/>
    </source>
</evidence>
<dbReference type="InterPro" id="IPR018770">
    <property type="entry name" value="ChloroindolylP_hydrolase"/>
</dbReference>
<gene>
    <name evidence="2" type="ORF">CLOSTMETH_03110</name>
</gene>
<dbReference type="Pfam" id="PF10112">
    <property type="entry name" value="Halogen_Hydrol"/>
    <property type="match status" value="1"/>
</dbReference>
<accession>C0EGW6</accession>
<keyword evidence="1" id="KW-0812">Transmembrane</keyword>
<dbReference type="STRING" id="537013.CLOSTMETH_03110"/>
<dbReference type="AlphaFoldDB" id="C0EGW6"/>
<dbReference type="EMBL" id="ACEC01000111">
    <property type="protein sequence ID" value="EEG29293.1"/>
    <property type="molecule type" value="Genomic_DNA"/>
</dbReference>
<keyword evidence="3" id="KW-1185">Reference proteome</keyword>
<protein>
    <recommendedName>
        <fullName evidence="4">5-bromo-4-chloroindolyl phosphate hydrolysis protein</fullName>
    </recommendedName>
</protein>
<evidence type="ECO:0000313" key="2">
    <source>
        <dbReference type="EMBL" id="EEG29293.1"/>
    </source>
</evidence>
<evidence type="ECO:0000256" key="1">
    <source>
        <dbReference type="SAM" id="Phobius"/>
    </source>
</evidence>
<proteinExistence type="predicted"/>